<accession>A0A1M2VH44</accession>
<keyword evidence="2" id="KW-1185">Reference proteome</keyword>
<organism evidence="1 2">
    <name type="scientific">Trametes pubescens</name>
    <name type="common">White-rot fungus</name>
    <dbReference type="NCBI Taxonomy" id="154538"/>
    <lineage>
        <taxon>Eukaryota</taxon>
        <taxon>Fungi</taxon>
        <taxon>Dikarya</taxon>
        <taxon>Basidiomycota</taxon>
        <taxon>Agaricomycotina</taxon>
        <taxon>Agaricomycetes</taxon>
        <taxon>Polyporales</taxon>
        <taxon>Polyporaceae</taxon>
        <taxon>Trametes</taxon>
    </lineage>
</organism>
<reference evidence="1 2" key="1">
    <citation type="submission" date="2016-10" db="EMBL/GenBank/DDBJ databases">
        <title>Genome sequence of the basidiomycete white-rot fungus Trametes pubescens.</title>
        <authorList>
            <person name="Makela M.R."/>
            <person name="Granchi Z."/>
            <person name="Peng M."/>
            <person name="De Vries R.P."/>
            <person name="Grigoriev I."/>
            <person name="Riley R."/>
            <person name="Hilden K."/>
        </authorList>
    </citation>
    <scope>NUCLEOTIDE SEQUENCE [LARGE SCALE GENOMIC DNA]</scope>
    <source>
        <strain evidence="1 2">FBCC735</strain>
    </source>
</reference>
<gene>
    <name evidence="1" type="ORF">TRAPUB_2283</name>
</gene>
<evidence type="ECO:0000313" key="2">
    <source>
        <dbReference type="Proteomes" id="UP000184267"/>
    </source>
</evidence>
<dbReference type="AlphaFoldDB" id="A0A1M2VH44"/>
<comment type="caution">
    <text evidence="1">The sequence shown here is derived from an EMBL/GenBank/DDBJ whole genome shotgun (WGS) entry which is preliminary data.</text>
</comment>
<dbReference type="OrthoDB" id="2756251at2759"/>
<protein>
    <submittedName>
        <fullName evidence="1">Uncharacterized protein</fullName>
    </submittedName>
</protein>
<dbReference type="EMBL" id="MNAD01001249">
    <property type="protein sequence ID" value="OJT06866.1"/>
    <property type="molecule type" value="Genomic_DNA"/>
</dbReference>
<dbReference type="Proteomes" id="UP000184267">
    <property type="component" value="Unassembled WGS sequence"/>
</dbReference>
<sequence length="135" mass="15486">MDDLSSVTEECIDCWIKIIHGLLMSQCEGTQEQFELLLDVVLTYHMFALGQHSLGEAEFDLFADRPIRMVSKLHPFKCADDELAELIGWLCVNFPKMKEMVESLDGRDWAAECLTERKERGGPCQVPYGQRMVQE</sequence>
<evidence type="ECO:0000313" key="1">
    <source>
        <dbReference type="EMBL" id="OJT06866.1"/>
    </source>
</evidence>
<proteinExistence type="predicted"/>
<name>A0A1M2VH44_TRAPU</name>